<evidence type="ECO:0000313" key="1">
    <source>
        <dbReference type="EMBL" id="SUZ83732.1"/>
    </source>
</evidence>
<name>A0A381QWC5_9ZZZZ</name>
<sequence>MRLSQVGPTNRAWLLSLLFLGVICVPALAQTQTPVSEVVRQGYFRAVGEFFTLPPTELAILNEWELDEDEIPVALFIAERTGVSAEALVALRRSGRSWAELAARYGVSAAALHVPIPEQSSAGEIATLYQQYRSMPESGWADIQLKSAEIVALINVRLLAQTLGISPAEVLAQSEATDSFVKLFGELIH</sequence>
<accession>A0A381QWC5</accession>
<reference evidence="1" key="1">
    <citation type="submission" date="2018-05" db="EMBL/GenBank/DDBJ databases">
        <authorList>
            <person name="Lanie J.A."/>
            <person name="Ng W.-L."/>
            <person name="Kazmierczak K.M."/>
            <person name="Andrzejewski T.M."/>
            <person name="Davidsen T.M."/>
            <person name="Wayne K.J."/>
            <person name="Tettelin H."/>
            <person name="Glass J.I."/>
            <person name="Rusch D."/>
            <person name="Podicherti R."/>
            <person name="Tsui H.-C.T."/>
            <person name="Winkler M.E."/>
        </authorList>
    </citation>
    <scope>NUCLEOTIDE SEQUENCE</scope>
</reference>
<dbReference type="AlphaFoldDB" id="A0A381QWC5"/>
<proteinExistence type="predicted"/>
<protein>
    <submittedName>
        <fullName evidence="1">Uncharacterized protein</fullName>
    </submittedName>
</protein>
<organism evidence="1">
    <name type="scientific">marine metagenome</name>
    <dbReference type="NCBI Taxonomy" id="408172"/>
    <lineage>
        <taxon>unclassified sequences</taxon>
        <taxon>metagenomes</taxon>
        <taxon>ecological metagenomes</taxon>
    </lineage>
</organism>
<dbReference type="EMBL" id="UINC01001564">
    <property type="protein sequence ID" value="SUZ83732.1"/>
    <property type="molecule type" value="Genomic_DNA"/>
</dbReference>
<gene>
    <name evidence="1" type="ORF">METZ01_LOCUS36586</name>
</gene>